<reference evidence="3 4" key="1">
    <citation type="journal article" date="2018" name="Appl. Microbiol. Biotechnol.">
        <title>Co-cultivation of the strictly anaerobic methanogen Methanosarcina barkeri with aerobic methanotrophs in an oxygen-limited membrane bioreactor.</title>
        <authorList>
            <person name="In 't Zandt M.H."/>
            <person name="van den Bosch T.J.M."/>
            <person name="Rijkers R."/>
            <person name="van Kessel M.A.H.J."/>
            <person name="Jetten M.S.M."/>
            <person name="Welte C.U."/>
        </authorList>
    </citation>
    <scope>NUCLEOTIDE SEQUENCE [LARGE SCALE GENOMIC DNA]</scope>
    <source>
        <strain evidence="3 4">DSM 17706</strain>
    </source>
</reference>
<comment type="caution">
    <text evidence="3">The sequence shown here is derived from an EMBL/GenBank/DDBJ whole genome shotgun (WGS) entry which is preliminary data.</text>
</comment>
<evidence type="ECO:0000313" key="4">
    <source>
        <dbReference type="Proteomes" id="UP000245137"/>
    </source>
</evidence>
<dbReference type="InterPro" id="IPR029064">
    <property type="entry name" value="Ribosomal_eL30-like_sf"/>
</dbReference>
<gene>
    <name evidence="3" type="ORF">C5689_12280</name>
</gene>
<feature type="compositionally biased region" description="Basic and acidic residues" evidence="1">
    <location>
        <begin position="209"/>
        <end position="238"/>
    </location>
</feature>
<name>A0A2U1SPN8_METSR</name>
<proteinExistence type="predicted"/>
<dbReference type="OrthoDB" id="9799836at2"/>
<dbReference type="InterPro" id="IPR035931">
    <property type="entry name" value="YlxR-like_sf"/>
</dbReference>
<protein>
    <submittedName>
        <fullName evidence="3">RNA-binding protein</fullName>
    </submittedName>
</protein>
<dbReference type="EMBL" id="PUIV01000019">
    <property type="protein sequence ID" value="PWB93571.1"/>
    <property type="molecule type" value="Genomic_DNA"/>
</dbReference>
<accession>A0A2U1SPN8</accession>
<dbReference type="NCBIfam" id="NF006622">
    <property type="entry name" value="PRK09190.1"/>
    <property type="match status" value="1"/>
</dbReference>
<dbReference type="SUPFAM" id="SSF55315">
    <property type="entry name" value="L30e-like"/>
    <property type="match status" value="1"/>
</dbReference>
<feature type="domain" description="YlxR" evidence="2">
    <location>
        <begin position="9"/>
        <end position="77"/>
    </location>
</feature>
<dbReference type="InterPro" id="IPR007393">
    <property type="entry name" value="YlxR_dom"/>
</dbReference>
<dbReference type="SUPFAM" id="SSF64376">
    <property type="entry name" value="YlxR-like"/>
    <property type="match status" value="1"/>
</dbReference>
<dbReference type="CDD" id="cd00279">
    <property type="entry name" value="YlxR"/>
    <property type="match status" value="1"/>
</dbReference>
<dbReference type="PANTHER" id="PTHR34215:SF1">
    <property type="entry name" value="YLXR DOMAIN-CONTAINING PROTEIN"/>
    <property type="match status" value="1"/>
</dbReference>
<evidence type="ECO:0000259" key="2">
    <source>
        <dbReference type="Pfam" id="PF04296"/>
    </source>
</evidence>
<dbReference type="Gene3D" id="3.30.1330.30">
    <property type="match status" value="1"/>
</dbReference>
<dbReference type="AlphaFoldDB" id="A0A2U1SPN8"/>
<dbReference type="InterPro" id="IPR037465">
    <property type="entry name" value="YlxR"/>
</dbReference>
<feature type="region of interest" description="Disordered" evidence="1">
    <location>
        <begin position="204"/>
        <end position="238"/>
    </location>
</feature>
<dbReference type="Proteomes" id="UP000245137">
    <property type="component" value="Unassembled WGS sequence"/>
</dbReference>
<dbReference type="PANTHER" id="PTHR34215">
    <property type="entry name" value="BLL0784 PROTEIN"/>
    <property type="match status" value="1"/>
</dbReference>
<evidence type="ECO:0000313" key="3">
    <source>
        <dbReference type="EMBL" id="PWB93571.1"/>
    </source>
</evidence>
<dbReference type="RefSeq" id="WP_108917620.1">
    <property type="nucleotide sequence ID" value="NZ_CP189553.1"/>
</dbReference>
<sequence>MREAEASERTCIVTRRRDAPEGMIRFVRAPDGVLTPDIRSRLPGRGAWVTARADVVAEALKKRAFSRQLKAEVSASPSLPADVDRLLEADCLQSLAMANKAGAVVAGFGKVCEALEKGAVAAVLEARDGSAEGRRKLAQAARRAATARRVGERVTETISLFDSLQLDLALGRTNVIHAALAPGGPTQAFLARCCRLAAYRGESAAADAQNHDSERTDEFGPLKDATEQAQPEDRKLDE</sequence>
<dbReference type="Pfam" id="PF04296">
    <property type="entry name" value="YlxR"/>
    <property type="match status" value="1"/>
</dbReference>
<organism evidence="3 4">
    <name type="scientific">Methylosinus sporium</name>
    <dbReference type="NCBI Taxonomy" id="428"/>
    <lineage>
        <taxon>Bacteria</taxon>
        <taxon>Pseudomonadati</taxon>
        <taxon>Pseudomonadota</taxon>
        <taxon>Alphaproteobacteria</taxon>
        <taxon>Hyphomicrobiales</taxon>
        <taxon>Methylocystaceae</taxon>
        <taxon>Methylosinus</taxon>
    </lineage>
</organism>
<dbReference type="Gene3D" id="3.30.1230.10">
    <property type="entry name" value="YlxR-like"/>
    <property type="match status" value="1"/>
</dbReference>
<keyword evidence="4" id="KW-1185">Reference proteome</keyword>
<evidence type="ECO:0000256" key="1">
    <source>
        <dbReference type="SAM" id="MobiDB-lite"/>
    </source>
</evidence>